<dbReference type="PANTHER" id="PTHR31711:SF1">
    <property type="entry name" value="ARGININE AND GLUTAMATE-RICH PROTEIN 1"/>
    <property type="match status" value="1"/>
</dbReference>
<sequence>MAGKATSARNEMEKMLRAQIEAEMAVELAECKKRDEESRKKCRQLEAELERKLLEAEESRKKYEEDRLAMLEQKGQLERDRAELARQKDELKKNEQHAILNKSGNSRAPIKFKFGK</sequence>
<dbReference type="GO" id="GO:0005739">
    <property type="term" value="C:mitochondrion"/>
    <property type="evidence" value="ECO:0007669"/>
    <property type="project" value="TreeGrafter"/>
</dbReference>
<feature type="coiled-coil region" evidence="1">
    <location>
        <begin position="28"/>
        <end position="101"/>
    </location>
</feature>
<reference evidence="3" key="1">
    <citation type="submission" date="2010-08" db="EMBL/GenBank/DDBJ databases">
        <authorList>
            <consortium name="Caenorhabditis japonica Sequencing Consortium"/>
            <person name="Wilson R.K."/>
        </authorList>
    </citation>
    <scope>NUCLEOTIDE SEQUENCE [LARGE SCALE GENOMIC DNA]</scope>
    <source>
        <strain evidence="3">DF5081</strain>
    </source>
</reference>
<dbReference type="InterPro" id="IPR033371">
    <property type="entry name" value="ARGLU1"/>
</dbReference>
<organism evidence="2 3">
    <name type="scientific">Caenorhabditis japonica</name>
    <dbReference type="NCBI Taxonomy" id="281687"/>
    <lineage>
        <taxon>Eukaryota</taxon>
        <taxon>Metazoa</taxon>
        <taxon>Ecdysozoa</taxon>
        <taxon>Nematoda</taxon>
        <taxon>Chromadorea</taxon>
        <taxon>Rhabditida</taxon>
        <taxon>Rhabditina</taxon>
        <taxon>Rhabditomorpha</taxon>
        <taxon>Rhabditoidea</taxon>
        <taxon>Rhabditidae</taxon>
        <taxon>Peloderinae</taxon>
        <taxon>Caenorhabditis</taxon>
    </lineage>
</organism>
<dbReference type="AlphaFoldDB" id="A0A8R1HTS0"/>
<keyword evidence="1" id="KW-0175">Coiled coil</keyword>
<reference evidence="2" key="2">
    <citation type="submission" date="2022-06" db="UniProtKB">
        <authorList>
            <consortium name="EnsemblMetazoa"/>
        </authorList>
    </citation>
    <scope>IDENTIFICATION</scope>
    <source>
        <strain evidence="2">DF5081</strain>
    </source>
</reference>
<accession>A0A8R1HTS0</accession>
<dbReference type="GO" id="GO:0005654">
    <property type="term" value="C:nucleoplasm"/>
    <property type="evidence" value="ECO:0007669"/>
    <property type="project" value="TreeGrafter"/>
</dbReference>
<dbReference type="GO" id="GO:0045296">
    <property type="term" value="F:cadherin binding"/>
    <property type="evidence" value="ECO:0007669"/>
    <property type="project" value="TreeGrafter"/>
</dbReference>
<proteinExistence type="predicted"/>
<keyword evidence="3" id="KW-1185">Reference proteome</keyword>
<dbReference type="PANTHER" id="PTHR31711">
    <property type="entry name" value="ARGININE AND GLUTAMATE-RICH PROTEIN 1"/>
    <property type="match status" value="1"/>
</dbReference>
<dbReference type="Proteomes" id="UP000005237">
    <property type="component" value="Unassembled WGS sequence"/>
</dbReference>
<dbReference type="EnsemblMetazoa" id="CJA08421.1">
    <property type="protein sequence ID" value="CJA08421.1"/>
    <property type="gene ID" value="WBGene00127626"/>
</dbReference>
<dbReference type="Pfam" id="PF15346">
    <property type="entry name" value="ARGLU"/>
    <property type="match status" value="1"/>
</dbReference>
<protein>
    <submittedName>
        <fullName evidence="2">Uncharacterized protein</fullName>
    </submittedName>
</protein>
<evidence type="ECO:0000313" key="3">
    <source>
        <dbReference type="Proteomes" id="UP000005237"/>
    </source>
</evidence>
<evidence type="ECO:0000256" key="1">
    <source>
        <dbReference type="SAM" id="Coils"/>
    </source>
</evidence>
<evidence type="ECO:0000313" key="2">
    <source>
        <dbReference type="EnsemblMetazoa" id="CJA08421.1"/>
    </source>
</evidence>
<name>A0A8R1HTS0_CAEJA</name>